<dbReference type="GO" id="GO:0019028">
    <property type="term" value="C:viral capsid"/>
    <property type="evidence" value="ECO:0007669"/>
    <property type="project" value="UniProtKB-KW"/>
</dbReference>
<reference evidence="4" key="1">
    <citation type="submission" date="2019-05" db="EMBL/GenBank/DDBJ databases">
        <title>Metatranscriptomic reconstruction reveals RNA viruses with the potential to shape carbon cycling in soil.</title>
        <authorList>
            <person name="Starr E.P."/>
            <person name="Nuccio E."/>
            <person name="Pett-Ridge J."/>
            <person name="Banfield J.F."/>
            <person name="Firestone M.K."/>
        </authorList>
    </citation>
    <scope>NUCLEOTIDE SEQUENCE</scope>
    <source>
        <strain evidence="4">H3_Bulk_Litter_17_scaffold_1584_e_2861</strain>
    </source>
</reference>
<name>A0A514D9A0_9VIRU</name>
<evidence type="ECO:0000256" key="1">
    <source>
        <dbReference type="ARBA" id="ARBA00004328"/>
    </source>
</evidence>
<dbReference type="InterPro" id="IPR015954">
    <property type="entry name" value="Phage_RNA-type_capsid"/>
</dbReference>
<accession>A0A514D9A0</accession>
<evidence type="ECO:0000256" key="3">
    <source>
        <dbReference type="ARBA" id="ARBA00022844"/>
    </source>
</evidence>
<evidence type="ECO:0000313" key="4">
    <source>
        <dbReference type="EMBL" id="QDH90167.1"/>
    </source>
</evidence>
<dbReference type="EMBL" id="MN035318">
    <property type="protein sequence ID" value="QDH90167.1"/>
    <property type="molecule type" value="Genomic_RNA"/>
</dbReference>
<protein>
    <submittedName>
        <fullName evidence="4">Uncharacterized protein</fullName>
    </submittedName>
</protein>
<dbReference type="Gene3D" id="3.30.380.10">
    <property type="entry name" value="MS2 Viral Coat Protein"/>
    <property type="match status" value="1"/>
</dbReference>
<keyword evidence="3" id="KW-0946">Virion</keyword>
<proteinExistence type="predicted"/>
<comment type="subcellular location">
    <subcellularLocation>
        <location evidence="1">Virion</location>
    </subcellularLocation>
</comment>
<evidence type="ECO:0000256" key="2">
    <source>
        <dbReference type="ARBA" id="ARBA00022561"/>
    </source>
</evidence>
<keyword evidence="2" id="KW-0167">Capsid protein</keyword>
<organism evidence="4">
    <name type="scientific">Leviviridae sp</name>
    <dbReference type="NCBI Taxonomy" id="2027243"/>
    <lineage>
        <taxon>Viruses</taxon>
        <taxon>Riboviria</taxon>
        <taxon>Orthornavirae</taxon>
        <taxon>Lenarviricota</taxon>
        <taxon>Leviviricetes</taxon>
        <taxon>Norzivirales</taxon>
        <taxon>Fiersviridae</taxon>
    </lineage>
</organism>
<sequence length="134" mass="14798">MSAQTALVINDGATTPVAHTFDPKGARSQPQGKDIAVWRDAAQANLVAAWTVEEQHTPVNGNSIEKFRYLITLPYTEPDLNGNPVQKRFTLGEIQVYAHQLATDVELKNIAALVKNFTASTYFQNAITKREAAW</sequence>
<gene>
    <name evidence="4" type="ORF">H3BulkL171584e2861_000003</name>
</gene>